<keyword evidence="2" id="KW-1133">Transmembrane helix</keyword>
<evidence type="ECO:0000313" key="3">
    <source>
        <dbReference type="EMBL" id="NNJ25669.1"/>
    </source>
</evidence>
<dbReference type="Gene3D" id="3.30.70.1430">
    <property type="entry name" value="Multidrug efflux transporter AcrB pore domain"/>
    <property type="match status" value="2"/>
</dbReference>
<dbReference type="Gene3D" id="1.20.1640.10">
    <property type="entry name" value="Multidrug efflux transporter AcrB transmembrane domain"/>
    <property type="match status" value="3"/>
</dbReference>
<feature type="transmembrane region" description="Helical" evidence="2">
    <location>
        <begin position="413"/>
        <end position="434"/>
    </location>
</feature>
<dbReference type="InterPro" id="IPR001036">
    <property type="entry name" value="Acrflvin-R"/>
</dbReference>
<keyword evidence="2" id="KW-0812">Transmembrane</keyword>
<feature type="compositionally biased region" description="Acidic residues" evidence="1">
    <location>
        <begin position="295"/>
        <end position="311"/>
    </location>
</feature>
<organism evidence="3 4">
    <name type="scientific">Alienimonas chondri</name>
    <dbReference type="NCBI Taxonomy" id="2681879"/>
    <lineage>
        <taxon>Bacteria</taxon>
        <taxon>Pseudomonadati</taxon>
        <taxon>Planctomycetota</taxon>
        <taxon>Planctomycetia</taxon>
        <taxon>Planctomycetales</taxon>
        <taxon>Planctomycetaceae</taxon>
        <taxon>Alienimonas</taxon>
    </lineage>
</organism>
<comment type="caution">
    <text evidence="3">The sequence shown here is derived from an EMBL/GenBank/DDBJ whole genome shotgun (WGS) entry which is preliminary data.</text>
</comment>
<dbReference type="SUPFAM" id="SSF82866">
    <property type="entry name" value="Multidrug efflux transporter AcrB transmembrane domain"/>
    <property type="match status" value="2"/>
</dbReference>
<gene>
    <name evidence="3" type="primary">cusA_2</name>
    <name evidence="3" type="ORF">LzC2_17420</name>
</gene>
<keyword evidence="4" id="KW-1185">Reference proteome</keyword>
<dbReference type="Proteomes" id="UP000609651">
    <property type="component" value="Unassembled WGS sequence"/>
</dbReference>
<dbReference type="Gene3D" id="3.30.2090.10">
    <property type="entry name" value="Multidrug efflux transporter AcrB TolC docking domain, DN and DC subdomains"/>
    <property type="match status" value="2"/>
</dbReference>
<dbReference type="RefSeq" id="WP_171185922.1">
    <property type="nucleotide sequence ID" value="NZ_WTPX01000045.1"/>
</dbReference>
<feature type="transmembrane region" description="Helical" evidence="2">
    <location>
        <begin position="387"/>
        <end position="406"/>
    </location>
</feature>
<protein>
    <submittedName>
        <fullName evidence="3">Cation efflux system protein CusA</fullName>
    </submittedName>
</protein>
<evidence type="ECO:0000256" key="1">
    <source>
        <dbReference type="SAM" id="MobiDB-lite"/>
    </source>
</evidence>
<feature type="transmembrane region" description="Helical" evidence="2">
    <location>
        <begin position="1025"/>
        <end position="1052"/>
    </location>
</feature>
<dbReference type="Gene3D" id="3.30.70.1320">
    <property type="entry name" value="Multidrug efflux transporter AcrB pore domain like"/>
    <property type="match status" value="2"/>
</dbReference>
<proteinExistence type="predicted"/>
<feature type="transmembrane region" description="Helical" evidence="2">
    <location>
        <begin position="1101"/>
        <end position="1123"/>
    </location>
</feature>
<feature type="transmembrane region" description="Helical" evidence="2">
    <location>
        <begin position="523"/>
        <end position="548"/>
    </location>
</feature>
<dbReference type="InterPro" id="IPR027463">
    <property type="entry name" value="AcrB_DN_DC_subdom"/>
</dbReference>
<dbReference type="SUPFAM" id="SSF82714">
    <property type="entry name" value="Multidrug efflux transporter AcrB TolC docking domain, DN and DC subdomains"/>
    <property type="match status" value="2"/>
</dbReference>
<dbReference type="PANTHER" id="PTHR32063:SF4">
    <property type="entry name" value="SLR6043 PROTEIN"/>
    <property type="match status" value="1"/>
</dbReference>
<feature type="transmembrane region" description="Helical" evidence="2">
    <location>
        <begin position="493"/>
        <end position="511"/>
    </location>
</feature>
<feature type="region of interest" description="Disordered" evidence="1">
    <location>
        <begin position="286"/>
        <end position="311"/>
    </location>
</feature>
<dbReference type="SUPFAM" id="SSF82693">
    <property type="entry name" value="Multidrug efflux transporter AcrB pore domain, PN1, PN2, PC1 and PC2 subdomains"/>
    <property type="match status" value="3"/>
</dbReference>
<feature type="transmembrane region" description="Helical" evidence="2">
    <location>
        <begin position="554"/>
        <end position="574"/>
    </location>
</feature>
<feature type="transmembrane region" description="Helical" evidence="2">
    <location>
        <begin position="639"/>
        <end position="659"/>
    </location>
</feature>
<accession>A0ABX1VD90</accession>
<evidence type="ECO:0000256" key="2">
    <source>
        <dbReference type="SAM" id="Phobius"/>
    </source>
</evidence>
<dbReference type="Gene3D" id="3.30.70.1440">
    <property type="entry name" value="Multidrug efflux transporter AcrB pore domain"/>
    <property type="match status" value="1"/>
</dbReference>
<feature type="transmembrane region" description="Helical" evidence="2">
    <location>
        <begin position="1073"/>
        <end position="1095"/>
    </location>
</feature>
<reference evidence="3 4" key="1">
    <citation type="journal article" date="2020" name="Syst. Appl. Microbiol.">
        <title>Alienimonas chondri sp. nov., a novel planctomycete isolated from the biofilm of the red alga Chondrus crispus.</title>
        <authorList>
            <person name="Vitorino I."/>
            <person name="Albuquerque L."/>
            <person name="Wiegand S."/>
            <person name="Kallscheuer N."/>
            <person name="da Costa M.S."/>
            <person name="Lobo-da-Cunha A."/>
            <person name="Jogler C."/>
            <person name="Lage O.M."/>
        </authorList>
    </citation>
    <scope>NUCLEOTIDE SEQUENCE [LARGE SCALE GENOMIC DNA]</scope>
    <source>
        <strain evidence="3 4">LzC2</strain>
    </source>
</reference>
<feature type="transmembrane region" description="Helical" evidence="2">
    <location>
        <begin position="973"/>
        <end position="992"/>
    </location>
</feature>
<sequence length="1157" mass="123043">MLNAIIRFALHNRVLVLAGALLVLGLGGWRTAGLTIDVFPDLNRPRVVVITEAPGMAPEEVEALITFPLETSLNGASGVEVVRSSSAVGISVITVDFAWGTDIYTDRQVVAERMQLAAESMPEGIRPTLAPVSSVMGQILMLAVWSEPGADGEPQTAPLELRTLSDWVIRQRLLTIPGVSQVFVIGGGRKQFQVLVDPDALRAYGLTLDQVKEAVGESNLNATGGYLDERGPTELLVRGLGRATTVEDLRKVVVTIRDGRSVALEQVADVVEEAQVKRGDSSAFVRTEVGGAGSDSEDPAAEGPDAGEDDALPVPGLSSLAPPQFTGGPAVVLTIAKQPGADTRVVTDAVNAAMTDLAVSLPDDVRVERVYSQRSFIDRSIENVVEALADGGVLVVVILFAFLLNFRTTFITLTAIPLSIVVTALVFAAFGLGINTMTLGGLAVAIGELVDDAIVDVENIFRRLRENKQRPSAERLHPLVVTFRASTEIRSSIVFGTAIVVLVFLPLFALGGMEGRLFAPLGAAYVVSILASLAVSLTVTPALCSLLLVGNRGWHVVSPLLGLGMSAATFYWIAPRAAEIFHIEALHPSDPLWWTLAAAPAFWLGVEALDRVTSGGEEEGLFLRGLQWLAGGAIRGATLFAWPVLLITAGAVAVAGARMSTLERDFLPPFNEGAMQVNVILDPGTSLKTSNEIGRAVEKSLLAVEGVSSVVRRTGRAELDEHAVTVNISEMIVEFDPESDREREAILEDLREAVADVPGAVGSVEGPLGHLISHMISGVKAQIGIKLYGDDLDVLRRKGEELKAAMSGVPGLVDVQLEQQVTIPQLRIELDRDALLLAGLRPADVMEFVQTAMNGEVVSEILVGQRTFDLLVRLDEPFREDLEALRRLTLTTPEGGRIPLESVARIYESGGPNTINRENVRRQIVLQANVSGRGVVEAVEDVKASFADVELPPGYFLEFSGQFESQQSASRTLGLLGAVSVFGVFLVLYTLFGSANFALQVMAALPTAFIGGVIALVITDQTLTVAALVGFISLAGIASRNGILLLNHYLHLVKHEGEGWTRSMVVRAGRERLAPVLMTALTSGIGLVPLALAAGEPGKEILYPVATVIIGGLLTSTAAEFVVRPALFWAVGRPAGRRLASASGAPVALTEESEEHV</sequence>
<evidence type="ECO:0000313" key="4">
    <source>
        <dbReference type="Proteomes" id="UP000609651"/>
    </source>
</evidence>
<keyword evidence="2" id="KW-0472">Membrane</keyword>
<name>A0ABX1VD90_9PLAN</name>
<feature type="transmembrane region" description="Helical" evidence="2">
    <location>
        <begin position="999"/>
        <end position="1019"/>
    </location>
</feature>
<dbReference type="EMBL" id="WTPX01000045">
    <property type="protein sequence ID" value="NNJ25669.1"/>
    <property type="molecule type" value="Genomic_DNA"/>
</dbReference>
<dbReference type="PRINTS" id="PR00702">
    <property type="entry name" value="ACRIFLAVINRP"/>
</dbReference>
<dbReference type="Pfam" id="PF00873">
    <property type="entry name" value="ACR_tran"/>
    <property type="match status" value="3"/>
</dbReference>
<dbReference type="PANTHER" id="PTHR32063">
    <property type="match status" value="1"/>
</dbReference>